<dbReference type="AlphaFoldDB" id="A0A238YWA7"/>
<dbReference type="InterPro" id="IPR025640">
    <property type="entry name" value="GYF_2"/>
</dbReference>
<feature type="transmembrane region" description="Helical" evidence="1">
    <location>
        <begin position="233"/>
        <end position="251"/>
    </location>
</feature>
<reference evidence="4" key="1">
    <citation type="submission" date="2017-06" db="EMBL/GenBank/DDBJ databases">
        <authorList>
            <person name="Varghese N."/>
            <person name="Submissions S."/>
        </authorList>
    </citation>
    <scope>NUCLEOTIDE SEQUENCE [LARGE SCALE GENOMIC DNA]</scope>
    <source>
        <strain evidence="4">DSM 27993</strain>
    </source>
</reference>
<evidence type="ECO:0000256" key="1">
    <source>
        <dbReference type="SAM" id="Phobius"/>
    </source>
</evidence>
<feature type="transmembrane region" description="Helical" evidence="1">
    <location>
        <begin position="136"/>
        <end position="153"/>
    </location>
</feature>
<dbReference type="EMBL" id="FZNX01000005">
    <property type="protein sequence ID" value="SNR75576.1"/>
    <property type="molecule type" value="Genomic_DNA"/>
</dbReference>
<name>A0A238YWA7_9FLAO</name>
<keyword evidence="1" id="KW-0472">Membrane</keyword>
<proteinExistence type="predicted"/>
<evidence type="ECO:0000313" key="4">
    <source>
        <dbReference type="Proteomes" id="UP000198412"/>
    </source>
</evidence>
<dbReference type="OrthoDB" id="9764015at2"/>
<feature type="transmembrane region" description="Helical" evidence="1">
    <location>
        <begin position="76"/>
        <end position="93"/>
    </location>
</feature>
<evidence type="ECO:0000259" key="2">
    <source>
        <dbReference type="Pfam" id="PF14237"/>
    </source>
</evidence>
<keyword evidence="4" id="KW-1185">Reference proteome</keyword>
<dbReference type="RefSeq" id="WP_089379159.1">
    <property type="nucleotide sequence ID" value="NZ_FZNX01000005.1"/>
</dbReference>
<evidence type="ECO:0000313" key="3">
    <source>
        <dbReference type="EMBL" id="SNR75576.1"/>
    </source>
</evidence>
<protein>
    <recommendedName>
        <fullName evidence="2">GYF domain-containing protein</fullName>
    </recommendedName>
</protein>
<accession>A0A238YWA7</accession>
<dbReference type="Proteomes" id="UP000198412">
    <property type="component" value="Unassembled WGS sequence"/>
</dbReference>
<gene>
    <name evidence="3" type="ORF">SAMN04488111_2893</name>
</gene>
<organism evidence="3 4">
    <name type="scientific">Lutibacter flavus</name>
    <dbReference type="NCBI Taxonomy" id="691689"/>
    <lineage>
        <taxon>Bacteria</taxon>
        <taxon>Pseudomonadati</taxon>
        <taxon>Bacteroidota</taxon>
        <taxon>Flavobacteriia</taxon>
        <taxon>Flavobacteriales</taxon>
        <taxon>Flavobacteriaceae</taxon>
        <taxon>Lutibacter</taxon>
    </lineage>
</organism>
<feature type="transmembrane region" description="Helical" evidence="1">
    <location>
        <begin position="173"/>
        <end position="189"/>
    </location>
</feature>
<feature type="transmembrane region" description="Helical" evidence="1">
    <location>
        <begin position="99"/>
        <end position="116"/>
    </location>
</feature>
<dbReference type="Pfam" id="PF14237">
    <property type="entry name" value="GYF_2"/>
    <property type="match status" value="1"/>
</dbReference>
<feature type="domain" description="GYF" evidence="2">
    <location>
        <begin position="4"/>
        <end position="48"/>
    </location>
</feature>
<feature type="transmembrane region" description="Helical" evidence="1">
    <location>
        <begin position="209"/>
        <end position="227"/>
    </location>
</feature>
<keyword evidence="1" id="KW-0812">Transmembrane</keyword>
<keyword evidence="1" id="KW-1133">Transmembrane helix</keyword>
<sequence length="261" mass="29969">MKAYYYEKEGQKVGPLSKAELKGKVSKDTLVWKDGLENWIVASQLPELKDLFQKEPPPLPSSEHESNDEIGSVKRNALLLFGFTIVMGIMEYFEWENNKFYGFMIMATVITTYYVLKYIKKYLNNVLNYTATNKDLNILIATSIILGVAFKFINKYESETSSLNLSENVTVVFWFILIIAFFMNLYYYFRLGKKLSKIGNEVASRFSKFAYTTLIGFVAIVVLSIMLENESTIILTTIVSAIPLLYLIIGFNNSKEQVRFV</sequence>